<keyword evidence="3" id="KW-1185">Reference proteome</keyword>
<dbReference type="EMBL" id="CP117451">
    <property type="protein sequence ID" value="WLH03596.1"/>
    <property type="molecule type" value="Genomic_DNA"/>
</dbReference>
<evidence type="ECO:0000313" key="2">
    <source>
        <dbReference type="EMBL" id="WLH03596.1"/>
    </source>
</evidence>
<protein>
    <submittedName>
        <fullName evidence="2">Uncharacterized protein</fullName>
    </submittedName>
</protein>
<evidence type="ECO:0000313" key="3">
    <source>
        <dbReference type="Proteomes" id="UP001224838"/>
    </source>
</evidence>
<reference evidence="2 3" key="1">
    <citation type="submission" date="2023-02" db="EMBL/GenBank/DDBJ databases">
        <title>Evolution of Hrp T3SS in non-pathogenic Pseudomonas fluorescens.</title>
        <authorList>
            <person name="Liao K."/>
            <person name="Wei H."/>
            <person name="Gu Y."/>
        </authorList>
    </citation>
    <scope>NUCLEOTIDE SEQUENCE [LARGE SCALE GENOMIC DNA]</scope>
    <source>
        <strain evidence="2 3">FP2034</strain>
    </source>
</reference>
<gene>
    <name evidence="2" type="ORF">PSH92_12215</name>
</gene>
<name>A0ABY9FJW4_9PSED</name>
<feature type="region of interest" description="Disordered" evidence="1">
    <location>
        <begin position="55"/>
        <end position="105"/>
    </location>
</feature>
<dbReference type="RefSeq" id="WP_305470689.1">
    <property type="nucleotide sequence ID" value="NZ_CP117451.1"/>
</dbReference>
<dbReference type="Proteomes" id="UP001224838">
    <property type="component" value="Chromosome"/>
</dbReference>
<sequence>MAAVKRGAAKRSRVYWETGGRTCSTSRYLLQRDPVARELAPAGLRSGPCFAIAAQSSGSKLPRHKSSKAQKLKSSKAQKLKSSKAQKLKSSKAQKLKSYKKERFI</sequence>
<feature type="compositionally biased region" description="Basic residues" evidence="1">
    <location>
        <begin position="61"/>
        <end position="98"/>
    </location>
</feature>
<evidence type="ECO:0000256" key="1">
    <source>
        <dbReference type="SAM" id="MobiDB-lite"/>
    </source>
</evidence>
<proteinExistence type="predicted"/>
<organism evidence="2 3">
    <name type="scientific">Pseudomonas beijingensis</name>
    <dbReference type="NCBI Taxonomy" id="2954101"/>
    <lineage>
        <taxon>Bacteria</taxon>
        <taxon>Pseudomonadati</taxon>
        <taxon>Pseudomonadota</taxon>
        <taxon>Gammaproteobacteria</taxon>
        <taxon>Pseudomonadales</taxon>
        <taxon>Pseudomonadaceae</taxon>
        <taxon>Pseudomonas</taxon>
    </lineage>
</organism>
<accession>A0ABY9FJW4</accession>